<keyword evidence="1" id="KW-0732">Signal</keyword>
<evidence type="ECO:0000256" key="1">
    <source>
        <dbReference type="SAM" id="SignalP"/>
    </source>
</evidence>
<gene>
    <name evidence="2" type="ORF">A2563_05275</name>
</gene>
<evidence type="ECO:0008006" key="4">
    <source>
        <dbReference type="Google" id="ProtNLM"/>
    </source>
</evidence>
<comment type="caution">
    <text evidence="2">The sequence shown here is derived from an EMBL/GenBank/DDBJ whole genome shotgun (WGS) entry which is preliminary data.</text>
</comment>
<accession>A0A1F6P8U1</accession>
<organism evidence="2 3">
    <name type="scientific">Candidatus Magasanikbacteria bacterium RIFOXYD1_FULL_40_23</name>
    <dbReference type="NCBI Taxonomy" id="1798705"/>
    <lineage>
        <taxon>Bacteria</taxon>
        <taxon>Candidatus Magasanikiibacteriota</taxon>
    </lineage>
</organism>
<dbReference type="EMBL" id="MFRA01000006">
    <property type="protein sequence ID" value="OGH92364.1"/>
    <property type="molecule type" value="Genomic_DNA"/>
</dbReference>
<proteinExistence type="predicted"/>
<dbReference type="Proteomes" id="UP000176634">
    <property type="component" value="Unassembled WGS sequence"/>
</dbReference>
<evidence type="ECO:0000313" key="2">
    <source>
        <dbReference type="EMBL" id="OGH92364.1"/>
    </source>
</evidence>
<feature type="signal peptide" evidence="1">
    <location>
        <begin position="1"/>
        <end position="18"/>
    </location>
</feature>
<dbReference type="AlphaFoldDB" id="A0A1F6P8U1"/>
<evidence type="ECO:0000313" key="3">
    <source>
        <dbReference type="Proteomes" id="UP000176634"/>
    </source>
</evidence>
<protein>
    <recommendedName>
        <fullName evidence="4">Outer membrane protein beta-barrel domain-containing protein</fullName>
    </recommendedName>
</protein>
<feature type="chain" id="PRO_5009525969" description="Outer membrane protein beta-barrel domain-containing protein" evidence="1">
    <location>
        <begin position="19"/>
        <end position="234"/>
    </location>
</feature>
<name>A0A1F6P8U1_9BACT</name>
<sequence>MLAVVVLLQMFFAQSATADDKSLKVEEEVKDYKWAYFVALPGYYFGVEIPFHESMHGLAAAFNSNYDVVEFKPYMHYDYNQNRFLFGSVVMECEKSCSDKVGLGKIALAPSVMTSTLFITSDVLLATNAVEPTSVSGRVMYFAGMVAPWLDFTYNTFWATDISDNAKVAEGFGMSRSSVVAGGALISAVGAWRIWSGYKRAFPKNIRAKAKESNVLVVPMGGAETVGVSLHVTF</sequence>
<reference evidence="2 3" key="1">
    <citation type="journal article" date="2016" name="Nat. Commun.">
        <title>Thousands of microbial genomes shed light on interconnected biogeochemical processes in an aquifer system.</title>
        <authorList>
            <person name="Anantharaman K."/>
            <person name="Brown C.T."/>
            <person name="Hug L.A."/>
            <person name="Sharon I."/>
            <person name="Castelle C.J."/>
            <person name="Probst A.J."/>
            <person name="Thomas B.C."/>
            <person name="Singh A."/>
            <person name="Wilkins M.J."/>
            <person name="Karaoz U."/>
            <person name="Brodie E.L."/>
            <person name="Williams K.H."/>
            <person name="Hubbard S.S."/>
            <person name="Banfield J.F."/>
        </authorList>
    </citation>
    <scope>NUCLEOTIDE SEQUENCE [LARGE SCALE GENOMIC DNA]</scope>
</reference>